<dbReference type="OrthoDB" id="10674087at2759"/>
<feature type="compositionally biased region" description="Basic and acidic residues" evidence="1">
    <location>
        <begin position="230"/>
        <end position="243"/>
    </location>
</feature>
<feature type="region of interest" description="Disordered" evidence="1">
    <location>
        <begin position="1"/>
        <end position="93"/>
    </location>
</feature>
<dbReference type="Proteomes" id="UP000247409">
    <property type="component" value="Unassembled WGS sequence"/>
</dbReference>
<evidence type="ECO:0000313" key="2">
    <source>
        <dbReference type="EMBL" id="PXF42300.1"/>
    </source>
</evidence>
<organism evidence="2 3">
    <name type="scientific">Gracilariopsis chorda</name>
    <dbReference type="NCBI Taxonomy" id="448386"/>
    <lineage>
        <taxon>Eukaryota</taxon>
        <taxon>Rhodophyta</taxon>
        <taxon>Florideophyceae</taxon>
        <taxon>Rhodymeniophycidae</taxon>
        <taxon>Gracilariales</taxon>
        <taxon>Gracilariaceae</taxon>
        <taxon>Gracilariopsis</taxon>
    </lineage>
</organism>
<feature type="region of interest" description="Disordered" evidence="1">
    <location>
        <begin position="230"/>
        <end position="270"/>
    </location>
</feature>
<proteinExistence type="predicted"/>
<feature type="compositionally biased region" description="Acidic residues" evidence="1">
    <location>
        <begin position="244"/>
        <end position="259"/>
    </location>
</feature>
<keyword evidence="3" id="KW-1185">Reference proteome</keyword>
<feature type="compositionally biased region" description="Basic and acidic residues" evidence="1">
    <location>
        <begin position="23"/>
        <end position="44"/>
    </location>
</feature>
<gene>
    <name evidence="2" type="ORF">BWQ96_08019</name>
</gene>
<evidence type="ECO:0000313" key="3">
    <source>
        <dbReference type="Proteomes" id="UP000247409"/>
    </source>
</evidence>
<comment type="caution">
    <text evidence="2">The sequence shown here is derived from an EMBL/GenBank/DDBJ whole genome shotgun (WGS) entry which is preliminary data.</text>
</comment>
<protein>
    <submittedName>
        <fullName evidence="2">Uncharacterized protein</fullName>
    </submittedName>
</protein>
<evidence type="ECO:0000256" key="1">
    <source>
        <dbReference type="SAM" id="MobiDB-lite"/>
    </source>
</evidence>
<feature type="compositionally biased region" description="Basic and acidic residues" evidence="1">
    <location>
        <begin position="56"/>
        <end position="70"/>
    </location>
</feature>
<reference evidence="2 3" key="1">
    <citation type="journal article" date="2018" name="Mol. Biol. Evol.">
        <title>Analysis of the draft genome of the red seaweed Gracilariopsis chorda provides insights into genome size evolution in Rhodophyta.</title>
        <authorList>
            <person name="Lee J."/>
            <person name="Yang E.C."/>
            <person name="Graf L."/>
            <person name="Yang J.H."/>
            <person name="Qiu H."/>
            <person name="Zel Zion U."/>
            <person name="Chan C.X."/>
            <person name="Stephens T.G."/>
            <person name="Weber A.P.M."/>
            <person name="Boo G.H."/>
            <person name="Boo S.M."/>
            <person name="Kim K.M."/>
            <person name="Shin Y."/>
            <person name="Jung M."/>
            <person name="Lee S.J."/>
            <person name="Yim H.S."/>
            <person name="Lee J.H."/>
            <person name="Bhattacharya D."/>
            <person name="Yoon H.S."/>
        </authorList>
    </citation>
    <scope>NUCLEOTIDE SEQUENCE [LARGE SCALE GENOMIC DNA]</scope>
    <source>
        <strain evidence="2 3">SKKU-2015</strain>
        <tissue evidence="2">Whole body</tissue>
    </source>
</reference>
<name>A0A2V3IMG3_9FLOR</name>
<feature type="compositionally biased region" description="Basic and acidic residues" evidence="1">
    <location>
        <begin position="1"/>
        <end position="10"/>
    </location>
</feature>
<dbReference type="AlphaFoldDB" id="A0A2V3IMG3"/>
<sequence length="310" mass="35002">MDDTETDHHYYNRKPHSPSDVSRATDESRSRTNQHDMHPSEYDHPSAALTPKRVRTVSERHDMHADDLHRAARRSRNRHNSHEQQNNNPGWFNSFAKMLGIGITDVAEEKQPIADERGDFRPPSHDEYTQFRHASRAVERHDHPADLGIDDDSATASGSEVATSRDTLIKSAAERLSSEDLSGADLKDLVHLFRRMFTALDNQLNATQSAQVGRRGLPDVSVAIAEAEAANRRREAERRKAFDQDMESDANDDDVDNEEMPPGSPAYESRKRLMRALSAVKDGGDTKTRRIDKDRDHLIDAMSAGFLPYV</sequence>
<accession>A0A2V3IMG3</accession>
<dbReference type="EMBL" id="NBIV01000169">
    <property type="protein sequence ID" value="PXF42300.1"/>
    <property type="molecule type" value="Genomic_DNA"/>
</dbReference>